<evidence type="ECO:0000259" key="1">
    <source>
        <dbReference type="PROSITE" id="PS50234"/>
    </source>
</evidence>
<dbReference type="PANTHER" id="PTHR46503">
    <property type="entry name" value="INTER-ALPHA-TRYPSIN INHIBITOR HEAVY CHAIN-LIKE PROTEIN"/>
    <property type="match status" value="1"/>
</dbReference>
<evidence type="ECO:0000313" key="3">
    <source>
        <dbReference type="Proteomes" id="UP001345219"/>
    </source>
</evidence>
<comment type="caution">
    <text evidence="2">The sequence shown here is derived from an EMBL/GenBank/DDBJ whole genome shotgun (WGS) entry which is preliminary data.</text>
</comment>
<reference evidence="2 3" key="1">
    <citation type="journal article" date="2023" name="Hortic Res">
        <title>Pangenome of water caltrop reveals structural variations and asymmetric subgenome divergence after allopolyploidization.</title>
        <authorList>
            <person name="Zhang X."/>
            <person name="Chen Y."/>
            <person name="Wang L."/>
            <person name="Yuan Y."/>
            <person name="Fang M."/>
            <person name="Shi L."/>
            <person name="Lu R."/>
            <person name="Comes H.P."/>
            <person name="Ma Y."/>
            <person name="Chen Y."/>
            <person name="Huang G."/>
            <person name="Zhou Y."/>
            <person name="Zheng Z."/>
            <person name="Qiu Y."/>
        </authorList>
    </citation>
    <scope>NUCLEOTIDE SEQUENCE [LARGE SCALE GENOMIC DNA]</scope>
    <source>
        <tissue evidence="2">Roots</tissue>
    </source>
</reference>
<keyword evidence="3" id="KW-1185">Reference proteome</keyword>
<dbReference type="EMBL" id="JAXIOK010000020">
    <property type="protein sequence ID" value="KAK4746837.1"/>
    <property type="molecule type" value="Genomic_DNA"/>
</dbReference>
<dbReference type="InterPro" id="IPR002035">
    <property type="entry name" value="VWF_A"/>
</dbReference>
<dbReference type="SUPFAM" id="SSF53300">
    <property type="entry name" value="vWA-like"/>
    <property type="match status" value="1"/>
</dbReference>
<dbReference type="PANTHER" id="PTHR46503:SF1">
    <property type="entry name" value="INTER-ALPHA-TRYPSIN INHIBITOR HEAVY CHAIN-LIKE PROTEIN"/>
    <property type="match status" value="1"/>
</dbReference>
<dbReference type="Pfam" id="PF13768">
    <property type="entry name" value="VWA_3"/>
    <property type="match status" value="1"/>
</dbReference>
<organism evidence="2 3">
    <name type="scientific">Trapa incisa</name>
    <dbReference type="NCBI Taxonomy" id="236973"/>
    <lineage>
        <taxon>Eukaryota</taxon>
        <taxon>Viridiplantae</taxon>
        <taxon>Streptophyta</taxon>
        <taxon>Embryophyta</taxon>
        <taxon>Tracheophyta</taxon>
        <taxon>Spermatophyta</taxon>
        <taxon>Magnoliopsida</taxon>
        <taxon>eudicotyledons</taxon>
        <taxon>Gunneridae</taxon>
        <taxon>Pentapetalae</taxon>
        <taxon>rosids</taxon>
        <taxon>malvids</taxon>
        <taxon>Myrtales</taxon>
        <taxon>Lythraceae</taxon>
        <taxon>Trapa</taxon>
    </lineage>
</organism>
<dbReference type="PROSITE" id="PS50234">
    <property type="entry name" value="VWFA"/>
    <property type="match status" value="1"/>
</dbReference>
<dbReference type="InterPro" id="IPR036465">
    <property type="entry name" value="vWFA_dom_sf"/>
</dbReference>
<dbReference type="SMART" id="SM00327">
    <property type="entry name" value="VWA"/>
    <property type="match status" value="1"/>
</dbReference>
<dbReference type="AlphaFoldDB" id="A0AAN7GUJ0"/>
<dbReference type="Proteomes" id="UP001345219">
    <property type="component" value="Chromosome 20"/>
</dbReference>
<dbReference type="Gene3D" id="3.40.50.410">
    <property type="entry name" value="von Willebrand factor, type A domain"/>
    <property type="match status" value="1"/>
</dbReference>
<gene>
    <name evidence="2" type="ORF">SAY87_025874</name>
</gene>
<protein>
    <recommendedName>
        <fullName evidence="1">VWFA domain-containing protein</fullName>
    </recommendedName>
</protein>
<accession>A0AAN7GUJ0</accession>
<name>A0AAN7GUJ0_9MYRT</name>
<sequence>MSVEDFIKSVEDGISLSKRLYFGKDRAVAPPKPLPPMDRSLQSYLPNAPMVYAVIPDPSVVDNPDIPSYQPHVHGRCDPPALIPLQMNNIDLKVDCYLDTAFISVSGTWRVHCVMGSKACDCRVAVPMGEQGSILGVEVTIPRKSYSTKFVPVEDGKDIDKAARPDDGGFLKANIFTLKVPQVNGGSNLSIKICWSQKLLFRDGEYTLSVPFSFPEFVTPAGKKMSKKEKIEVNVNLGTENEILCKTTSHPFKELRRNAGNLGFLYEAEVLTWSNTDVDLSYAVSSSHINANLFLQSPSVHDADQREMFCLYLLPGSQSSVKLHIKDILFIVDISGSMRGRLLEETKNALSASLHKLGPEDSFSIIAFNSEVYQSSMSLELATPEAVDKAIQWIDTNFVPGDGTNILNPLNKAIEMLSHCHDSVPIIFLVTDGTVEDERHICDTMKSKLSNKGSIHPRICTFGIGTFCNHHFLRMLATIGRGQYDAAYDVDSIELRMETLFSRAASLVLTNIVIDKLEDLEIEMHPSRIPDLSSECPLIVSGRYNGHFPDELKVRGTIADLSTCVIDMKIHRANNIPLDKICAKQQIDQLTAQSWFSEEKVIEEKIKKLSIQNNVTSEFTRMMLQETYEGTKATVGSEKGPKGAPRTITLRSLCIGFGDLEATKENVPPGLEQAKLPEAAEILVKVASNCCGTIFGHCCCMCCIQCCSRLNDQLVVVLTQLCTALACFGCMECCSELCCGGHDG</sequence>
<evidence type="ECO:0000313" key="2">
    <source>
        <dbReference type="EMBL" id="KAK4746837.1"/>
    </source>
</evidence>
<proteinExistence type="predicted"/>
<feature type="domain" description="VWFA" evidence="1">
    <location>
        <begin position="327"/>
        <end position="504"/>
    </location>
</feature>